<evidence type="ECO:0000256" key="1">
    <source>
        <dbReference type="SAM" id="Coils"/>
    </source>
</evidence>
<name>A0A1M6LLA8_9BACT</name>
<reference evidence="2 3" key="1">
    <citation type="submission" date="2016-11" db="EMBL/GenBank/DDBJ databases">
        <authorList>
            <person name="Jaros S."/>
            <person name="Januszkiewicz K."/>
            <person name="Wedrychowicz H."/>
        </authorList>
    </citation>
    <scope>NUCLEOTIDE SEQUENCE [LARGE SCALE GENOMIC DNA]</scope>
    <source>
        <strain evidence="2 3">DSM 27063</strain>
    </source>
</reference>
<proteinExistence type="predicted"/>
<evidence type="ECO:0000313" key="2">
    <source>
        <dbReference type="EMBL" id="SHJ72016.1"/>
    </source>
</evidence>
<dbReference type="EMBL" id="FQZE01000027">
    <property type="protein sequence ID" value="SHJ72016.1"/>
    <property type="molecule type" value="Genomic_DNA"/>
</dbReference>
<keyword evidence="3" id="KW-1185">Reference proteome</keyword>
<organism evidence="2 3">
    <name type="scientific">Tangfeifania diversioriginum</name>
    <dbReference type="NCBI Taxonomy" id="1168035"/>
    <lineage>
        <taxon>Bacteria</taxon>
        <taxon>Pseudomonadati</taxon>
        <taxon>Bacteroidota</taxon>
        <taxon>Bacteroidia</taxon>
        <taxon>Marinilabiliales</taxon>
        <taxon>Prolixibacteraceae</taxon>
        <taxon>Tangfeifania</taxon>
    </lineage>
</organism>
<dbReference type="STRING" id="1168035.SAMN05444280_12738"/>
<gene>
    <name evidence="2" type="ORF">SAMN05444280_12738</name>
</gene>
<evidence type="ECO:0000313" key="3">
    <source>
        <dbReference type="Proteomes" id="UP000184050"/>
    </source>
</evidence>
<dbReference type="RefSeq" id="WP_073171703.1">
    <property type="nucleotide sequence ID" value="NZ_FQZE01000027.1"/>
</dbReference>
<dbReference type="OrthoDB" id="1467932at2"/>
<evidence type="ECO:0008006" key="4">
    <source>
        <dbReference type="Google" id="ProtNLM"/>
    </source>
</evidence>
<protein>
    <recommendedName>
        <fullName evidence="4">Cell division protein ZapB</fullName>
    </recommendedName>
</protein>
<accession>A0A1M6LLA8</accession>
<sequence>MTEEERILLNELKANTKQLFQAFHKLEADKKQLEEQLAFLKNEIARIEGEKTELGQRNDSLEMANRILSGKDENHEARKRMNKVIREIDKCISLLNK</sequence>
<dbReference type="Proteomes" id="UP000184050">
    <property type="component" value="Unassembled WGS sequence"/>
</dbReference>
<feature type="coiled-coil region" evidence="1">
    <location>
        <begin position="9"/>
        <end position="64"/>
    </location>
</feature>
<dbReference type="AlphaFoldDB" id="A0A1M6LLA8"/>
<keyword evidence="1" id="KW-0175">Coiled coil</keyword>